<accession>A0ABY8XF99</accession>
<reference evidence="5 6" key="1">
    <citation type="submission" date="2023-06" db="EMBL/GenBank/DDBJ databases">
        <authorList>
            <person name="Oyuntsetseg B."/>
            <person name="Kim S.B."/>
        </authorList>
    </citation>
    <scope>NUCLEOTIDE SEQUENCE [LARGE SCALE GENOMIC DNA]</scope>
    <source>
        <strain evidence="5 6">2-2</strain>
    </source>
</reference>
<dbReference type="PROSITE" id="PS01117">
    <property type="entry name" value="HTH_MARR_1"/>
    <property type="match status" value="1"/>
</dbReference>
<protein>
    <submittedName>
        <fullName evidence="5">MarR family transcriptional regulator</fullName>
    </submittedName>
</protein>
<dbReference type="Pfam" id="PF01047">
    <property type="entry name" value="MarR"/>
    <property type="match status" value="1"/>
</dbReference>
<evidence type="ECO:0000259" key="4">
    <source>
        <dbReference type="PROSITE" id="PS50995"/>
    </source>
</evidence>
<dbReference type="Proteomes" id="UP001227101">
    <property type="component" value="Chromosome"/>
</dbReference>
<dbReference type="Gene3D" id="1.10.10.10">
    <property type="entry name" value="Winged helix-like DNA-binding domain superfamily/Winged helix DNA-binding domain"/>
    <property type="match status" value="1"/>
</dbReference>
<organism evidence="5 6">
    <name type="scientific">Amycolatopsis nalaikhensis</name>
    <dbReference type="NCBI Taxonomy" id="715472"/>
    <lineage>
        <taxon>Bacteria</taxon>
        <taxon>Bacillati</taxon>
        <taxon>Actinomycetota</taxon>
        <taxon>Actinomycetes</taxon>
        <taxon>Pseudonocardiales</taxon>
        <taxon>Pseudonocardiaceae</taxon>
        <taxon>Amycolatopsis</taxon>
    </lineage>
</organism>
<gene>
    <name evidence="5" type="ORF">QP939_36195</name>
</gene>
<dbReference type="InterPro" id="IPR036390">
    <property type="entry name" value="WH_DNA-bd_sf"/>
</dbReference>
<dbReference type="PROSITE" id="PS50995">
    <property type="entry name" value="HTH_MARR_2"/>
    <property type="match status" value="1"/>
</dbReference>
<evidence type="ECO:0000256" key="1">
    <source>
        <dbReference type="ARBA" id="ARBA00023015"/>
    </source>
</evidence>
<dbReference type="SMART" id="SM00347">
    <property type="entry name" value="HTH_MARR"/>
    <property type="match status" value="1"/>
</dbReference>
<evidence type="ECO:0000256" key="3">
    <source>
        <dbReference type="ARBA" id="ARBA00023163"/>
    </source>
</evidence>
<dbReference type="EMBL" id="CP127173">
    <property type="protein sequence ID" value="WIV54276.1"/>
    <property type="molecule type" value="Genomic_DNA"/>
</dbReference>
<feature type="domain" description="HTH marR-type" evidence="4">
    <location>
        <begin position="1"/>
        <end position="141"/>
    </location>
</feature>
<dbReference type="PANTHER" id="PTHR33164">
    <property type="entry name" value="TRANSCRIPTIONAL REGULATOR, MARR FAMILY"/>
    <property type="match status" value="1"/>
</dbReference>
<keyword evidence="6" id="KW-1185">Reference proteome</keyword>
<keyword evidence="3" id="KW-0804">Transcription</keyword>
<evidence type="ECO:0000313" key="5">
    <source>
        <dbReference type="EMBL" id="WIV54276.1"/>
    </source>
</evidence>
<sequence>MTQISGGDDEAGAALAVLRAMVAIADSTVAHTTEQLTLTQFRVLRVVAERTPVTMGKVAEELAANPSTVTRACDRLAALELLQKAQNPLNRRETLLAPTAKGRQLVDRVDHERRRVLTGVLDRLDGDVRAEVLTAFARFADAASPTFARGK</sequence>
<proteinExistence type="predicted"/>
<dbReference type="InterPro" id="IPR036388">
    <property type="entry name" value="WH-like_DNA-bd_sf"/>
</dbReference>
<keyword evidence="2" id="KW-0238">DNA-binding</keyword>
<dbReference type="InterPro" id="IPR000835">
    <property type="entry name" value="HTH_MarR-typ"/>
</dbReference>
<dbReference type="PANTHER" id="PTHR33164:SF94">
    <property type="entry name" value="TRANSCRIPTIONAL REGULATORY PROTEIN-RELATED"/>
    <property type="match status" value="1"/>
</dbReference>
<dbReference type="InterPro" id="IPR023187">
    <property type="entry name" value="Tscrpt_reg_MarR-type_CS"/>
</dbReference>
<dbReference type="SUPFAM" id="SSF46785">
    <property type="entry name" value="Winged helix' DNA-binding domain"/>
    <property type="match status" value="1"/>
</dbReference>
<dbReference type="InterPro" id="IPR039422">
    <property type="entry name" value="MarR/SlyA-like"/>
</dbReference>
<keyword evidence="1" id="KW-0805">Transcription regulation</keyword>
<name>A0ABY8XF99_9PSEU</name>
<dbReference type="RefSeq" id="WP_285450877.1">
    <property type="nucleotide sequence ID" value="NZ_CP127173.1"/>
</dbReference>
<evidence type="ECO:0000256" key="2">
    <source>
        <dbReference type="ARBA" id="ARBA00023125"/>
    </source>
</evidence>
<evidence type="ECO:0000313" key="6">
    <source>
        <dbReference type="Proteomes" id="UP001227101"/>
    </source>
</evidence>